<evidence type="ECO:0000313" key="2">
    <source>
        <dbReference type="EMBL" id="QHL86954.1"/>
    </source>
</evidence>
<evidence type="ECO:0000256" key="1">
    <source>
        <dbReference type="SAM" id="SignalP"/>
    </source>
</evidence>
<organism evidence="2 3">
    <name type="scientific">Nibribacter ruber</name>
    <dbReference type="NCBI Taxonomy" id="2698458"/>
    <lineage>
        <taxon>Bacteria</taxon>
        <taxon>Pseudomonadati</taxon>
        <taxon>Bacteroidota</taxon>
        <taxon>Cytophagia</taxon>
        <taxon>Cytophagales</taxon>
        <taxon>Hymenobacteraceae</taxon>
        <taxon>Nibribacter</taxon>
    </lineage>
</organism>
<dbReference type="KEGG" id="nib:GU926_05685"/>
<sequence length="206" mass="23275">MKYPIFFTCVLATILSFMRPASLMAQEKPREPRHSFEMGYGFHPVLEISRKVAGLGGWGSSWSRETFRPIGAFTMGYSLDVSKRLQLGVTCSYLSIKEEYESRNPGSSADYRVERTKSWALMPKVSYKWYDKEDGSIYSSLLMGVDVREGTVKENSRTDLDETKTLYELAYQVTVLGARLGNKKGIFAELGFGYSGLNTVGFFLKL</sequence>
<dbReference type="EMBL" id="CP047897">
    <property type="protein sequence ID" value="QHL86954.1"/>
    <property type="molecule type" value="Genomic_DNA"/>
</dbReference>
<name>A0A6P1NX97_9BACT</name>
<keyword evidence="3" id="KW-1185">Reference proteome</keyword>
<feature type="chain" id="PRO_5027014937" description="Outer membrane beta-barrel protein" evidence="1">
    <location>
        <begin position="26"/>
        <end position="206"/>
    </location>
</feature>
<proteinExistence type="predicted"/>
<protein>
    <recommendedName>
        <fullName evidence="4">Outer membrane beta-barrel protein</fullName>
    </recommendedName>
</protein>
<reference evidence="2 3" key="1">
    <citation type="submission" date="2020-01" db="EMBL/GenBank/DDBJ databases">
        <authorList>
            <person name="Kim M."/>
        </authorList>
    </citation>
    <scope>NUCLEOTIDE SEQUENCE [LARGE SCALE GENOMIC DNA]</scope>
    <source>
        <strain evidence="2 3">BT10</strain>
    </source>
</reference>
<dbReference type="RefSeq" id="WP_160689862.1">
    <property type="nucleotide sequence ID" value="NZ_CP047897.1"/>
</dbReference>
<keyword evidence="1" id="KW-0732">Signal</keyword>
<accession>A0A6P1NX97</accession>
<feature type="signal peptide" evidence="1">
    <location>
        <begin position="1"/>
        <end position="25"/>
    </location>
</feature>
<evidence type="ECO:0008006" key="4">
    <source>
        <dbReference type="Google" id="ProtNLM"/>
    </source>
</evidence>
<evidence type="ECO:0000313" key="3">
    <source>
        <dbReference type="Proteomes" id="UP000464214"/>
    </source>
</evidence>
<dbReference type="AlphaFoldDB" id="A0A6P1NX97"/>
<gene>
    <name evidence="2" type="ORF">GU926_05685</name>
</gene>
<dbReference type="Proteomes" id="UP000464214">
    <property type="component" value="Chromosome"/>
</dbReference>